<evidence type="ECO:0000259" key="1">
    <source>
        <dbReference type="Pfam" id="PF09037"/>
    </source>
</evidence>
<gene>
    <name evidence="2" type="ORF">V3328_12935</name>
</gene>
<evidence type="ECO:0000313" key="3">
    <source>
        <dbReference type="Proteomes" id="UP001378188"/>
    </source>
</evidence>
<dbReference type="InterPro" id="IPR027417">
    <property type="entry name" value="P-loop_NTPase"/>
</dbReference>
<dbReference type="Gene3D" id="3.40.50.300">
    <property type="entry name" value="P-loop containing nucleotide triphosphate hydrolases"/>
    <property type="match status" value="1"/>
</dbReference>
<feature type="domain" description="Sulphotransferase Stf0" evidence="1">
    <location>
        <begin position="127"/>
        <end position="247"/>
    </location>
</feature>
<dbReference type="Proteomes" id="UP001378188">
    <property type="component" value="Unassembled WGS sequence"/>
</dbReference>
<organism evidence="2 3">
    <name type="scientific">Microbaculum marinum</name>
    <dbReference type="NCBI Taxonomy" id="1764581"/>
    <lineage>
        <taxon>Bacteria</taxon>
        <taxon>Pseudomonadati</taxon>
        <taxon>Pseudomonadota</taxon>
        <taxon>Alphaproteobacteria</taxon>
        <taxon>Hyphomicrobiales</taxon>
        <taxon>Tepidamorphaceae</taxon>
        <taxon>Microbaculum</taxon>
    </lineage>
</organism>
<proteinExistence type="predicted"/>
<keyword evidence="3" id="KW-1185">Reference proteome</keyword>
<dbReference type="AlphaFoldDB" id="A0AAW9RWL1"/>
<protein>
    <submittedName>
        <fullName evidence="2">Stf0 family sulfotransferase</fullName>
    </submittedName>
</protein>
<dbReference type="InterPro" id="IPR024628">
    <property type="entry name" value="Sulfotransferase_Stf0_dom"/>
</dbReference>
<name>A0AAW9RWL1_9HYPH</name>
<sequence length="271" mass="31099">MFGAHDAHVRRTCDAIAKVVATPPFRGRGYDELTMLIVCMTPRSGSQYLGSVLRDNGLGLAHEQFRYTGGSIEKITSKFGLTTFEDFVRNRIDVNITGDGIFSAKADWMQFLPLYYLGAYAHYFTGAHYVYLSRRDRLDQAISRYIATESRYFHTTYTEHRQAVKDVPFSLDGINMHLSHILSLENAWEQFFSSEDIRPLRIYYEDLEADPASVLADIFAHLGREAPPAPVVETEFRIVRTEKNRRFRDLFQRARQSDRSGFTLGYTQPAP</sequence>
<evidence type="ECO:0000313" key="2">
    <source>
        <dbReference type="EMBL" id="MEJ8572388.1"/>
    </source>
</evidence>
<comment type="caution">
    <text evidence="2">The sequence shown here is derived from an EMBL/GenBank/DDBJ whole genome shotgun (WGS) entry which is preliminary data.</text>
</comment>
<accession>A0AAW9RWL1</accession>
<dbReference type="SUPFAM" id="SSF52540">
    <property type="entry name" value="P-loop containing nucleoside triphosphate hydrolases"/>
    <property type="match status" value="1"/>
</dbReference>
<dbReference type="Pfam" id="PF09037">
    <property type="entry name" value="Sulphotransf"/>
    <property type="match status" value="1"/>
</dbReference>
<dbReference type="RefSeq" id="WP_340330091.1">
    <property type="nucleotide sequence ID" value="NZ_JAZHOF010000005.1"/>
</dbReference>
<reference evidence="2 3" key="1">
    <citation type="submission" date="2024-02" db="EMBL/GenBank/DDBJ databases">
        <title>Genome analysis and characterization of Microbaculum marinisediminis sp. nov., isolated from marine sediment.</title>
        <authorList>
            <person name="Du Z.-J."/>
            <person name="Ye Y.-Q."/>
            <person name="Zhang Z.-R."/>
            <person name="Yuan S.-M."/>
            <person name="Zhang X.-Y."/>
        </authorList>
    </citation>
    <scope>NUCLEOTIDE SEQUENCE [LARGE SCALE GENOMIC DNA]</scope>
    <source>
        <strain evidence="2 3">SDUM1044001</strain>
    </source>
</reference>
<dbReference type="EMBL" id="JAZHOF010000005">
    <property type="protein sequence ID" value="MEJ8572388.1"/>
    <property type="molecule type" value="Genomic_DNA"/>
</dbReference>